<gene>
    <name evidence="1" type="ORF">GCM10008013_22880</name>
</gene>
<name>A0ABQ1YGJ5_9BACL</name>
<reference evidence="2" key="1">
    <citation type="journal article" date="2019" name="Int. J. Syst. Evol. Microbiol.">
        <title>The Global Catalogue of Microorganisms (GCM) 10K type strain sequencing project: providing services to taxonomists for standard genome sequencing and annotation.</title>
        <authorList>
            <consortium name="The Broad Institute Genomics Platform"/>
            <consortium name="The Broad Institute Genome Sequencing Center for Infectious Disease"/>
            <person name="Wu L."/>
            <person name="Ma J."/>
        </authorList>
    </citation>
    <scope>NUCLEOTIDE SEQUENCE [LARGE SCALE GENOMIC DNA]</scope>
    <source>
        <strain evidence="2">CGMCC 1.12769</strain>
    </source>
</reference>
<sequence length="68" mass="8260">MNASEWNLDRDYTVLFRWIKTMEYVFTPERLHNNLSRVIIDPPNDIERVLRVFDEEEKLIEASMAYPE</sequence>
<proteinExistence type="predicted"/>
<keyword evidence="2" id="KW-1185">Reference proteome</keyword>
<protein>
    <submittedName>
        <fullName evidence="1">Uncharacterized protein</fullName>
    </submittedName>
</protein>
<dbReference type="EMBL" id="BMFT01000001">
    <property type="protein sequence ID" value="GGH23630.1"/>
    <property type="molecule type" value="Genomic_DNA"/>
</dbReference>
<evidence type="ECO:0000313" key="2">
    <source>
        <dbReference type="Proteomes" id="UP000659344"/>
    </source>
</evidence>
<accession>A0ABQ1YGJ5</accession>
<organism evidence="1 2">
    <name type="scientific">Paenibacillus segetis</name>
    <dbReference type="NCBI Taxonomy" id="1325360"/>
    <lineage>
        <taxon>Bacteria</taxon>
        <taxon>Bacillati</taxon>
        <taxon>Bacillota</taxon>
        <taxon>Bacilli</taxon>
        <taxon>Bacillales</taxon>
        <taxon>Paenibacillaceae</taxon>
        <taxon>Paenibacillus</taxon>
    </lineage>
</organism>
<dbReference type="Proteomes" id="UP000659344">
    <property type="component" value="Unassembled WGS sequence"/>
</dbReference>
<evidence type="ECO:0000313" key="1">
    <source>
        <dbReference type="EMBL" id="GGH23630.1"/>
    </source>
</evidence>
<comment type="caution">
    <text evidence="1">The sequence shown here is derived from an EMBL/GenBank/DDBJ whole genome shotgun (WGS) entry which is preliminary data.</text>
</comment>